<evidence type="ECO:0000256" key="1">
    <source>
        <dbReference type="SAM" id="MobiDB-lite"/>
    </source>
</evidence>
<feature type="compositionally biased region" description="Polar residues" evidence="1">
    <location>
        <begin position="832"/>
        <end position="843"/>
    </location>
</feature>
<organism evidence="2 3">
    <name type="scientific">Thermothelomyces thermophilus (strain ATCC 42464 / BCRC 31852 / DSM 1799)</name>
    <name type="common">Sporotrichum thermophile</name>
    <dbReference type="NCBI Taxonomy" id="573729"/>
    <lineage>
        <taxon>Eukaryota</taxon>
        <taxon>Fungi</taxon>
        <taxon>Dikarya</taxon>
        <taxon>Ascomycota</taxon>
        <taxon>Pezizomycotina</taxon>
        <taxon>Sordariomycetes</taxon>
        <taxon>Sordariomycetidae</taxon>
        <taxon>Sordariales</taxon>
        <taxon>Chaetomiaceae</taxon>
        <taxon>Thermothelomyces</taxon>
    </lineage>
</organism>
<dbReference type="OMA" id="QEHEDIN"/>
<sequence>MFFKAASAPSETSSAAAVQGAQDARGGPRTYRDTPFSSLTIYPFLTASFSALFRREDTCAPRLPEVPRALTESNQASGSHLDGAGLPQPDPARDRLEEDSNSYSLLRGESAATTGATPHRSYSPTTFSTAAYLQGPNLASFTSPECEPRRGQDVNAEDECPISSCEPNTDGKELALKVALAKAASPAFLYPKAHLKRVAQPASGLSATKPVQEKGEEPKCKDAAVASGGYIDNDTQDNNEEDRNSNAKGRACSPEFPRYIPPTIPPKTRRSKTVKPCTASAGHRNLHAARISRKTGHRTLNNSRALHQARTPQSPPVKAARVPVKNAVVNSRRLRQAGSSNQGPGNYQTPRAVITALHPTRNAFPDMEVARHVEGDVVEESIGLNDPLFAKNGEGNESEPCSSHGGDRHYFFHFPPPDMWDHNRDFDRELEQSRPIYDGLNTDLIDKQLDEFAARTELIVSLMKAHQAELDPVNELFLANKNELAHLNYERQRAITSQYSLLKRTTPRERARIIARVAEAETPLLEEQERVKEELREIVIRGRAKIARILREDLRVPTMIDEKRARASQRKIMEEQYTELGIAGAMIGLRGSLKEQNYSTHTAILRFAQLVVDERLKAFDEKDSWHKPDKLVSVNLVSNVDTTITAVPGWFTILDAKGTVKLRGTAPLDRLKELHQILGTSLNAAREEQWADEFRPNRHTWRKQYHEPNDAWPNALQRSRGGWWACRSGPDASPAERSCKLCQPRVPSPQGQVSARAARDQYQHILKEIETAQAEASKRDQLMLKYQLQQEREDINRYWQRREWIRSGGGVDVSEVLHGRDVNELNYRPSGGESQSFQQSDTPSRYVEPHDKQALETESAPRVEFSQKSPLWGSFQIDELMSRKQIINETPSPPAAGPSSSPRRLGCSPLLNELLTGKPASKLGSLSGESSQPPRRLHGSPLFHELLAGRQVNENPPQAPPPLSLYRLNSSQAHDALHGRLPKNGTSPTQPGPSQLRSSMARPGQKGKKRVSWQL</sequence>
<proteinExistence type="predicted"/>
<reference evidence="2 3" key="1">
    <citation type="journal article" date="2011" name="Nat. Biotechnol.">
        <title>Comparative genomic analysis of the thermophilic biomass-degrading fungi Myceliophthora thermophila and Thielavia terrestris.</title>
        <authorList>
            <person name="Berka R.M."/>
            <person name="Grigoriev I.V."/>
            <person name="Otillar R."/>
            <person name="Salamov A."/>
            <person name="Grimwood J."/>
            <person name="Reid I."/>
            <person name="Ishmael N."/>
            <person name="John T."/>
            <person name="Darmond C."/>
            <person name="Moisan M.-C."/>
            <person name="Henrissat B."/>
            <person name="Coutinho P.M."/>
            <person name="Lombard V."/>
            <person name="Natvig D.O."/>
            <person name="Lindquist E."/>
            <person name="Schmutz J."/>
            <person name="Lucas S."/>
            <person name="Harris P."/>
            <person name="Powlowski J."/>
            <person name="Bellemare A."/>
            <person name="Taylor D."/>
            <person name="Butler G."/>
            <person name="de Vries R.P."/>
            <person name="Allijn I.E."/>
            <person name="van den Brink J."/>
            <person name="Ushinsky S."/>
            <person name="Storms R."/>
            <person name="Powell A.J."/>
            <person name="Paulsen I.T."/>
            <person name="Elbourne L.D.H."/>
            <person name="Baker S.E."/>
            <person name="Magnuson J."/>
            <person name="LaBoissiere S."/>
            <person name="Clutterbuck A.J."/>
            <person name="Martinez D."/>
            <person name="Wogulis M."/>
            <person name="de Leon A.L."/>
            <person name="Rey M.W."/>
            <person name="Tsang A."/>
        </authorList>
    </citation>
    <scope>NUCLEOTIDE SEQUENCE [LARGE SCALE GENOMIC DNA]</scope>
    <source>
        <strain evidence="3">ATCC 42464 / BCRC 31852 / DSM 1799</strain>
    </source>
</reference>
<feature type="compositionally biased region" description="Basic and acidic residues" evidence="1">
    <location>
        <begin position="847"/>
        <end position="861"/>
    </location>
</feature>
<keyword evidence="3" id="KW-1185">Reference proteome</keyword>
<feature type="region of interest" description="Disordered" evidence="1">
    <location>
        <begin position="952"/>
        <end position="1015"/>
    </location>
</feature>
<dbReference type="OrthoDB" id="4570844at2759"/>
<feature type="compositionally biased region" description="Basic residues" evidence="1">
    <location>
        <begin position="1005"/>
        <end position="1015"/>
    </location>
</feature>
<name>G2Q4U6_THET4</name>
<feature type="compositionally biased region" description="Basic residues" evidence="1">
    <location>
        <begin position="284"/>
        <end position="297"/>
    </location>
</feature>
<dbReference type="AlphaFoldDB" id="G2Q4U6"/>
<protein>
    <submittedName>
        <fullName evidence="2">Uncharacterized protein</fullName>
    </submittedName>
</protein>
<feature type="region of interest" description="Disordered" evidence="1">
    <location>
        <begin position="73"/>
        <end position="101"/>
    </location>
</feature>
<feature type="region of interest" description="Disordered" evidence="1">
    <location>
        <begin position="1"/>
        <end position="31"/>
    </location>
</feature>
<feature type="compositionally biased region" description="Polar residues" evidence="1">
    <location>
        <begin position="984"/>
        <end position="998"/>
    </location>
</feature>
<feature type="compositionally biased region" description="Low complexity" evidence="1">
    <location>
        <begin position="1"/>
        <end position="17"/>
    </location>
</feature>
<feature type="region of interest" description="Disordered" evidence="1">
    <location>
        <begin position="201"/>
        <end position="297"/>
    </location>
</feature>
<gene>
    <name evidence="2" type="ORF">MYCTH_2299151</name>
</gene>
<feature type="region of interest" description="Disordered" evidence="1">
    <location>
        <begin position="888"/>
        <end position="939"/>
    </location>
</feature>
<dbReference type="GeneID" id="11509005"/>
<dbReference type="VEuPathDB" id="FungiDB:MYCTH_2299151"/>
<dbReference type="eggNOG" id="ENOG502RJ9K">
    <property type="taxonomic scope" value="Eukaryota"/>
</dbReference>
<accession>G2Q4U6</accession>
<dbReference type="HOGENOM" id="CLU_303038_0_0_1"/>
<dbReference type="RefSeq" id="XP_003660630.1">
    <property type="nucleotide sequence ID" value="XM_003660582.1"/>
</dbReference>
<evidence type="ECO:0000313" key="3">
    <source>
        <dbReference type="Proteomes" id="UP000007322"/>
    </source>
</evidence>
<dbReference type="EMBL" id="CP003002">
    <property type="protein sequence ID" value="AEO55385.1"/>
    <property type="molecule type" value="Genomic_DNA"/>
</dbReference>
<evidence type="ECO:0000313" key="2">
    <source>
        <dbReference type="EMBL" id="AEO55385.1"/>
    </source>
</evidence>
<dbReference type="KEGG" id="mtm:MYCTH_2299151"/>
<feature type="region of interest" description="Disordered" evidence="1">
    <location>
        <begin position="824"/>
        <end position="867"/>
    </location>
</feature>
<feature type="compositionally biased region" description="Basic and acidic residues" evidence="1">
    <location>
        <begin position="211"/>
        <end position="222"/>
    </location>
</feature>
<dbReference type="Proteomes" id="UP000007322">
    <property type="component" value="Chromosome 1"/>
</dbReference>
<dbReference type="InParanoid" id="G2Q4U6"/>